<evidence type="ECO:0000313" key="2">
    <source>
        <dbReference type="EMBL" id="KKM72540.1"/>
    </source>
</evidence>
<gene>
    <name evidence="2" type="ORF">LCGC14_1419470</name>
</gene>
<accession>A0A0F9M7B3</accession>
<name>A0A0F9M7B3_9ZZZZ</name>
<proteinExistence type="predicted"/>
<sequence>MNNKKVIFYRTQEAADLLCISKQSLFNQIAINKQNSDRYPLPPYIKIGRRVLFPVSDFHEWLESQPRF</sequence>
<reference evidence="2" key="1">
    <citation type="journal article" date="2015" name="Nature">
        <title>Complex archaea that bridge the gap between prokaryotes and eukaryotes.</title>
        <authorList>
            <person name="Spang A."/>
            <person name="Saw J.H."/>
            <person name="Jorgensen S.L."/>
            <person name="Zaremba-Niedzwiedzka K."/>
            <person name="Martijn J."/>
            <person name="Lind A.E."/>
            <person name="van Eijk R."/>
            <person name="Schleper C."/>
            <person name="Guy L."/>
            <person name="Ettema T.J."/>
        </authorList>
    </citation>
    <scope>NUCLEOTIDE SEQUENCE</scope>
</reference>
<feature type="domain" description="Helix-turn-helix" evidence="1">
    <location>
        <begin position="8"/>
        <end position="65"/>
    </location>
</feature>
<organism evidence="2">
    <name type="scientific">marine sediment metagenome</name>
    <dbReference type="NCBI Taxonomy" id="412755"/>
    <lineage>
        <taxon>unclassified sequences</taxon>
        <taxon>metagenomes</taxon>
        <taxon>ecological metagenomes</taxon>
    </lineage>
</organism>
<dbReference type="Pfam" id="PF12728">
    <property type="entry name" value="HTH_17"/>
    <property type="match status" value="1"/>
</dbReference>
<protein>
    <recommendedName>
        <fullName evidence="1">Helix-turn-helix domain-containing protein</fullName>
    </recommendedName>
</protein>
<dbReference type="EMBL" id="LAZR01009450">
    <property type="protein sequence ID" value="KKM72540.1"/>
    <property type="molecule type" value="Genomic_DNA"/>
</dbReference>
<evidence type="ECO:0000259" key="1">
    <source>
        <dbReference type="Pfam" id="PF12728"/>
    </source>
</evidence>
<comment type="caution">
    <text evidence="2">The sequence shown here is derived from an EMBL/GenBank/DDBJ whole genome shotgun (WGS) entry which is preliminary data.</text>
</comment>
<dbReference type="AlphaFoldDB" id="A0A0F9M7B3"/>
<dbReference type="InterPro" id="IPR041657">
    <property type="entry name" value="HTH_17"/>
</dbReference>